<feature type="transmembrane region" description="Helical" evidence="5">
    <location>
        <begin position="185"/>
        <end position="208"/>
    </location>
</feature>
<feature type="domain" description="Cation/H+ exchanger transmembrane" evidence="6">
    <location>
        <begin position="8"/>
        <end position="383"/>
    </location>
</feature>
<sequence>MATSFALIALLGLLSGALFERIKLPGLLGMIIVGGLIGPYGFSLLSEDILRTSSDLRNIALIVILLRAGLGIEKKVIKKVGKPAIKLSFIPGILEGLTIAFLSVQLFDFSFIQGGILGFIIAAVSPAVIVPAMLDLIDRGCGQEKNIPTLILAGASIDDVFAVTIFSAFLGIYGGGDVNIGTEIFTIPLSIILGVIIGLMFGWILIKVFQRFDIPSTQKMLFVLSAAILLTTFEKAIETKIEIAGLLGVMAIGFILFEKMPAVGKQLASTFNEVWIFAQVLLFVLVGAQVNIGLALDAGLKGIILIGIGLLARSTGVLLSLIGTELNKKEKLFSIIAYIPKATVQAAIGAVPLAMGVESGDLILSLAVLSIVLTAPLGAILIKATGDRLLA</sequence>
<dbReference type="Proteomes" id="UP000003599">
    <property type="component" value="Unassembled WGS sequence"/>
</dbReference>
<evidence type="ECO:0000313" key="7">
    <source>
        <dbReference type="EMBL" id="EHR31737.1"/>
    </source>
</evidence>
<comment type="subcellular location">
    <subcellularLocation>
        <location evidence="1">Membrane</location>
        <topology evidence="1">Multi-pass membrane protein</topology>
    </subcellularLocation>
</comment>
<feature type="transmembrane region" description="Helical" evidence="5">
    <location>
        <begin position="149"/>
        <end position="173"/>
    </location>
</feature>
<evidence type="ECO:0000256" key="4">
    <source>
        <dbReference type="ARBA" id="ARBA00023136"/>
    </source>
</evidence>
<keyword evidence="3 5" id="KW-1133">Transmembrane helix</keyword>
<evidence type="ECO:0000256" key="1">
    <source>
        <dbReference type="ARBA" id="ARBA00004141"/>
    </source>
</evidence>
<comment type="caution">
    <text evidence="7">The sequence shown here is derived from an EMBL/GenBank/DDBJ whole genome shotgun (WGS) entry which is preliminary data.</text>
</comment>
<dbReference type="EMBL" id="AGEF01000016">
    <property type="protein sequence ID" value="EHR31737.1"/>
    <property type="molecule type" value="Genomic_DNA"/>
</dbReference>
<dbReference type="GO" id="GO:0016020">
    <property type="term" value="C:membrane"/>
    <property type="evidence" value="ECO:0007669"/>
    <property type="project" value="UniProtKB-SubCell"/>
</dbReference>
<evidence type="ECO:0000256" key="3">
    <source>
        <dbReference type="ARBA" id="ARBA00022989"/>
    </source>
</evidence>
<feature type="transmembrane region" description="Helical" evidence="5">
    <location>
        <begin position="243"/>
        <end position="262"/>
    </location>
</feature>
<dbReference type="GO" id="GO:0015297">
    <property type="term" value="F:antiporter activity"/>
    <property type="evidence" value="ECO:0007669"/>
    <property type="project" value="InterPro"/>
</dbReference>
<gene>
    <name evidence="7" type="ORF">HMPREF9703_01615</name>
</gene>
<dbReference type="InterPro" id="IPR006153">
    <property type="entry name" value="Cation/H_exchanger_TM"/>
</dbReference>
<dbReference type="GO" id="GO:1902600">
    <property type="term" value="P:proton transmembrane transport"/>
    <property type="evidence" value="ECO:0007669"/>
    <property type="project" value="InterPro"/>
</dbReference>
<organism evidence="7 8">
    <name type="scientific">Dolosigranulum pigrum ATCC 51524</name>
    <dbReference type="NCBI Taxonomy" id="883103"/>
    <lineage>
        <taxon>Bacteria</taxon>
        <taxon>Bacillati</taxon>
        <taxon>Bacillota</taxon>
        <taxon>Bacilli</taxon>
        <taxon>Lactobacillales</taxon>
        <taxon>Carnobacteriaceae</taxon>
        <taxon>Dolosigranulum</taxon>
    </lineage>
</organism>
<evidence type="ECO:0000313" key="8">
    <source>
        <dbReference type="Proteomes" id="UP000003599"/>
    </source>
</evidence>
<evidence type="ECO:0000256" key="2">
    <source>
        <dbReference type="ARBA" id="ARBA00022692"/>
    </source>
</evidence>
<feature type="transmembrane region" description="Helical" evidence="5">
    <location>
        <begin position="362"/>
        <end position="382"/>
    </location>
</feature>
<dbReference type="AlphaFoldDB" id="H3NGH3"/>
<feature type="transmembrane region" description="Helical" evidence="5">
    <location>
        <begin position="84"/>
        <end position="104"/>
    </location>
</feature>
<evidence type="ECO:0000256" key="5">
    <source>
        <dbReference type="SAM" id="Phobius"/>
    </source>
</evidence>
<dbReference type="PATRIC" id="fig|883103.3.peg.1575"/>
<dbReference type="Gene3D" id="1.20.1530.20">
    <property type="match status" value="1"/>
</dbReference>
<dbReference type="Pfam" id="PF00999">
    <property type="entry name" value="Na_H_Exchanger"/>
    <property type="match status" value="1"/>
</dbReference>
<proteinExistence type="predicted"/>
<dbReference type="HOGENOM" id="CLU_018415_1_0_9"/>
<evidence type="ECO:0000259" key="6">
    <source>
        <dbReference type="Pfam" id="PF00999"/>
    </source>
</evidence>
<protein>
    <recommendedName>
        <fullName evidence="6">Cation/H+ exchanger transmembrane domain-containing protein</fullName>
    </recommendedName>
</protein>
<keyword evidence="8" id="KW-1185">Reference proteome</keyword>
<reference evidence="7 8" key="1">
    <citation type="submission" date="2012-01" db="EMBL/GenBank/DDBJ databases">
        <title>The Genome Sequence of Dolosigranulum pigrum ATCC 51524.</title>
        <authorList>
            <consortium name="The Broad Institute Genome Sequencing Platform"/>
            <person name="Earl A."/>
            <person name="Ward D."/>
            <person name="Feldgarden M."/>
            <person name="Gevers D."/>
            <person name="Huys G."/>
            <person name="Young S.K."/>
            <person name="Zeng Q."/>
            <person name="Gargeya S."/>
            <person name="Fitzgerald M."/>
            <person name="Haas B."/>
            <person name="Abouelleil A."/>
            <person name="Alvarado L."/>
            <person name="Arachchi H.M."/>
            <person name="Berlin A."/>
            <person name="Chapman S.B."/>
            <person name="Gearin G."/>
            <person name="Goldberg J."/>
            <person name="Griggs A."/>
            <person name="Gujja S."/>
            <person name="Hansen M."/>
            <person name="Heiman D."/>
            <person name="Howarth C."/>
            <person name="Larimer J."/>
            <person name="Lui A."/>
            <person name="MacDonald P.J.P."/>
            <person name="McCowen C."/>
            <person name="Montmayeur A."/>
            <person name="Murphy C."/>
            <person name="Neiman D."/>
            <person name="Pearson M."/>
            <person name="Priest M."/>
            <person name="Roberts A."/>
            <person name="Saif S."/>
            <person name="Shea T."/>
            <person name="Sisk P."/>
            <person name="Stolte C."/>
            <person name="Sykes S."/>
            <person name="Wortman J."/>
            <person name="Nusbaum C."/>
            <person name="Birren B."/>
        </authorList>
    </citation>
    <scope>NUCLEOTIDE SEQUENCE [LARGE SCALE GENOMIC DNA]</scope>
    <source>
        <strain evidence="7 8">ATCC 51524</strain>
    </source>
</reference>
<dbReference type="eggNOG" id="COG0025">
    <property type="taxonomic scope" value="Bacteria"/>
</dbReference>
<dbReference type="GeneID" id="42695039"/>
<feature type="transmembrane region" description="Helical" evidence="5">
    <location>
        <begin position="116"/>
        <end position="137"/>
    </location>
</feature>
<dbReference type="PANTHER" id="PTHR31102">
    <property type="match status" value="1"/>
</dbReference>
<dbReference type="PANTHER" id="PTHR31102:SF1">
    <property type="entry name" value="CATION_H+ EXCHANGER DOMAIN-CONTAINING PROTEIN"/>
    <property type="match status" value="1"/>
</dbReference>
<dbReference type="InterPro" id="IPR038770">
    <property type="entry name" value="Na+/solute_symporter_sf"/>
</dbReference>
<name>H3NGH3_9LACT</name>
<keyword evidence="4 5" id="KW-0472">Membrane</keyword>
<dbReference type="InterPro" id="IPR051843">
    <property type="entry name" value="CPA1_transporter"/>
</dbReference>
<feature type="transmembrane region" description="Helical" evidence="5">
    <location>
        <begin position="274"/>
        <end position="296"/>
    </location>
</feature>
<accession>H3NGH3</accession>
<feature type="transmembrane region" description="Helical" evidence="5">
    <location>
        <begin position="302"/>
        <end position="323"/>
    </location>
</feature>
<keyword evidence="2 5" id="KW-0812">Transmembrane</keyword>
<dbReference type="RefSeq" id="WP_004636955.1">
    <property type="nucleotide sequence ID" value="NZ_JH601104.1"/>
</dbReference>